<evidence type="ECO:0000313" key="3">
    <source>
        <dbReference type="Proteomes" id="UP001321580"/>
    </source>
</evidence>
<keyword evidence="3" id="KW-1185">Reference proteome</keyword>
<accession>A0ABT6XGK7</accession>
<proteinExistence type="predicted"/>
<name>A0ABT6XGK7_9GAMM</name>
<feature type="chain" id="PRO_5045570709" description="Lipoprotein" evidence="1">
    <location>
        <begin position="19"/>
        <end position="121"/>
    </location>
</feature>
<dbReference type="Proteomes" id="UP001321580">
    <property type="component" value="Unassembled WGS sequence"/>
</dbReference>
<sequence length="121" mass="12889">MKATIALLLSALVLNGCATTPARLPMDAELHPGQSVALPGDARLRYVGTFEDSRCPPDVQCIHAGDAQVRLQLQRAGASKDLTLRASARWPTDADGLRISLLRLTHDAAPVATVRVEQAVP</sequence>
<dbReference type="EMBL" id="JASGBI010000001">
    <property type="protein sequence ID" value="MDI9239301.1"/>
    <property type="molecule type" value="Genomic_DNA"/>
</dbReference>
<evidence type="ECO:0008006" key="4">
    <source>
        <dbReference type="Google" id="ProtNLM"/>
    </source>
</evidence>
<evidence type="ECO:0000256" key="1">
    <source>
        <dbReference type="SAM" id="SignalP"/>
    </source>
</evidence>
<evidence type="ECO:0000313" key="2">
    <source>
        <dbReference type="EMBL" id="MDI9239301.1"/>
    </source>
</evidence>
<gene>
    <name evidence="2" type="ORF">QLQ15_10295</name>
</gene>
<dbReference type="RefSeq" id="WP_283212700.1">
    <property type="nucleotide sequence ID" value="NZ_JASGBI010000001.1"/>
</dbReference>
<keyword evidence="1" id="KW-0732">Signal</keyword>
<comment type="caution">
    <text evidence="2">The sequence shown here is derived from an EMBL/GenBank/DDBJ whole genome shotgun (WGS) entry which is preliminary data.</text>
</comment>
<reference evidence="2 3" key="1">
    <citation type="submission" date="2023-05" db="EMBL/GenBank/DDBJ databases">
        <title>Lysobacter sp. strain LF1 Genome sequencing and assembly.</title>
        <authorList>
            <person name="Jung Y."/>
        </authorList>
    </citation>
    <scope>NUCLEOTIDE SEQUENCE [LARGE SCALE GENOMIC DNA]</scope>
    <source>
        <strain evidence="2 3">LF1</strain>
    </source>
</reference>
<protein>
    <recommendedName>
        <fullName evidence="4">Lipoprotein</fullName>
    </recommendedName>
</protein>
<feature type="signal peptide" evidence="1">
    <location>
        <begin position="1"/>
        <end position="18"/>
    </location>
</feature>
<organism evidence="2 3">
    <name type="scientific">Lysobacter stagni</name>
    <dbReference type="NCBI Taxonomy" id="3045172"/>
    <lineage>
        <taxon>Bacteria</taxon>
        <taxon>Pseudomonadati</taxon>
        <taxon>Pseudomonadota</taxon>
        <taxon>Gammaproteobacteria</taxon>
        <taxon>Lysobacterales</taxon>
        <taxon>Lysobacteraceae</taxon>
        <taxon>Lysobacter</taxon>
    </lineage>
</organism>